<dbReference type="Proteomes" id="UP000290037">
    <property type="component" value="Unassembled WGS sequence"/>
</dbReference>
<comment type="similarity">
    <text evidence="1">Belongs to the Skp family.</text>
</comment>
<dbReference type="PROSITE" id="PS51257">
    <property type="entry name" value="PROKAR_LIPOPROTEIN"/>
    <property type="match status" value="1"/>
</dbReference>
<dbReference type="EMBL" id="QOVN01000001">
    <property type="protein sequence ID" value="RXG31094.1"/>
    <property type="molecule type" value="Genomic_DNA"/>
</dbReference>
<evidence type="ECO:0000313" key="6">
    <source>
        <dbReference type="Proteomes" id="UP000184240"/>
    </source>
</evidence>
<dbReference type="AlphaFoldDB" id="A0A1M5VW85"/>
<dbReference type="OrthoDB" id="1145062at2"/>
<dbReference type="STRING" id="573501.SAMN04487999_0937"/>
<reference evidence="6" key="2">
    <citation type="submission" date="2016-11" db="EMBL/GenBank/DDBJ databases">
        <authorList>
            <person name="Varghese N."/>
            <person name="Submissions S."/>
        </authorList>
    </citation>
    <scope>NUCLEOTIDE SEQUENCE [LARGE SCALE GENOMIC DNA]</scope>
    <source>
        <strain evidence="6">DSM 19859</strain>
    </source>
</reference>
<dbReference type="GO" id="GO:0005829">
    <property type="term" value="C:cytosol"/>
    <property type="evidence" value="ECO:0007669"/>
    <property type="project" value="TreeGrafter"/>
</dbReference>
<proteinExistence type="inferred from homology"/>
<dbReference type="SMART" id="SM00935">
    <property type="entry name" value="OmpH"/>
    <property type="match status" value="1"/>
</dbReference>
<dbReference type="RefSeq" id="WP_072980917.1">
    <property type="nucleotide sequence ID" value="NZ_FQXT01000002.1"/>
</dbReference>
<accession>A0A1M5VW85</accession>
<gene>
    <name evidence="4" type="ORF">DSM01_230</name>
    <name evidence="5" type="ORF">SAMN04487999_0937</name>
</gene>
<keyword evidence="7" id="KW-1185">Reference proteome</keyword>
<feature type="compositionally biased region" description="Acidic residues" evidence="3">
    <location>
        <begin position="180"/>
        <end position="191"/>
    </location>
</feature>
<evidence type="ECO:0000313" key="5">
    <source>
        <dbReference type="EMBL" id="SHH79468.1"/>
    </source>
</evidence>
<reference evidence="4 7" key="3">
    <citation type="submission" date="2018-07" db="EMBL/GenBank/DDBJ databases">
        <title>Leeuwenhoekiella genomics.</title>
        <authorList>
            <person name="Tahon G."/>
            <person name="Willems A."/>
        </authorList>
    </citation>
    <scope>NUCLEOTIDE SEQUENCE [LARGE SCALE GENOMIC DNA]</scope>
    <source>
        <strain evidence="4 7">LMG 24856</strain>
    </source>
</reference>
<dbReference type="GO" id="GO:0050821">
    <property type="term" value="P:protein stabilization"/>
    <property type="evidence" value="ECO:0007669"/>
    <property type="project" value="TreeGrafter"/>
</dbReference>
<evidence type="ECO:0000256" key="3">
    <source>
        <dbReference type="SAM" id="MobiDB-lite"/>
    </source>
</evidence>
<evidence type="ECO:0000313" key="7">
    <source>
        <dbReference type="Proteomes" id="UP000290037"/>
    </source>
</evidence>
<keyword evidence="2" id="KW-0732">Signal</keyword>
<dbReference type="PANTHER" id="PTHR35089">
    <property type="entry name" value="CHAPERONE PROTEIN SKP"/>
    <property type="match status" value="1"/>
</dbReference>
<dbReference type="GO" id="GO:0051082">
    <property type="term" value="F:unfolded protein binding"/>
    <property type="evidence" value="ECO:0007669"/>
    <property type="project" value="InterPro"/>
</dbReference>
<dbReference type="EMBL" id="FQXT01000002">
    <property type="protein sequence ID" value="SHH79468.1"/>
    <property type="molecule type" value="Genomic_DNA"/>
</dbReference>
<dbReference type="InterPro" id="IPR024930">
    <property type="entry name" value="Skp_dom_sf"/>
</dbReference>
<evidence type="ECO:0000313" key="4">
    <source>
        <dbReference type="EMBL" id="RXG31094.1"/>
    </source>
</evidence>
<name>A0A1M5VW85_9FLAO</name>
<organism evidence="5 6">
    <name type="scientific">Leeuwenhoekiella palythoae</name>
    <dbReference type="NCBI Taxonomy" id="573501"/>
    <lineage>
        <taxon>Bacteria</taxon>
        <taxon>Pseudomonadati</taxon>
        <taxon>Bacteroidota</taxon>
        <taxon>Flavobacteriia</taxon>
        <taxon>Flavobacteriales</taxon>
        <taxon>Flavobacteriaceae</taxon>
        <taxon>Leeuwenhoekiella</taxon>
    </lineage>
</organism>
<dbReference type="Gene3D" id="3.30.910.20">
    <property type="entry name" value="Skp domain"/>
    <property type="match status" value="1"/>
</dbReference>
<reference evidence="5" key="1">
    <citation type="submission" date="2016-11" db="EMBL/GenBank/DDBJ databases">
        <authorList>
            <person name="Jaros S."/>
            <person name="Januszkiewicz K."/>
            <person name="Wedrychowicz H."/>
        </authorList>
    </citation>
    <scope>NUCLEOTIDE SEQUENCE [LARGE SCALE GENOMIC DNA]</scope>
    <source>
        <strain evidence="5">DSM 19859</strain>
    </source>
</reference>
<feature type="region of interest" description="Disordered" evidence="3">
    <location>
        <begin position="169"/>
        <end position="191"/>
    </location>
</feature>
<dbReference type="PANTHER" id="PTHR35089:SF1">
    <property type="entry name" value="CHAPERONE PROTEIN SKP"/>
    <property type="match status" value="1"/>
</dbReference>
<sequence>MKTKLSLFVIAVAFTLASCTKSKSAFVDTQKLFEEYSEMTEVQDKYTKLTDEVREELQPKIQAFQIKVDLYQKNASTMSPAERQSKEQELGVLQQEIQQMQQARGGQIQQESQAAIDSVISKVRKFIDTYGEENGYDFIYGKNESGNVLYGNKELDITDDILKALNTSYSSGETTSTSEAQEEESDTVSAE</sequence>
<evidence type="ECO:0000256" key="2">
    <source>
        <dbReference type="ARBA" id="ARBA00022729"/>
    </source>
</evidence>
<feature type="compositionally biased region" description="Low complexity" evidence="3">
    <location>
        <begin position="169"/>
        <end position="179"/>
    </location>
</feature>
<dbReference type="Proteomes" id="UP000184240">
    <property type="component" value="Unassembled WGS sequence"/>
</dbReference>
<dbReference type="SUPFAM" id="SSF111384">
    <property type="entry name" value="OmpH-like"/>
    <property type="match status" value="1"/>
</dbReference>
<protein>
    <submittedName>
        <fullName evidence="5">Periplasmic chaperone for outer membrane proteins Skp</fullName>
    </submittedName>
</protein>
<evidence type="ECO:0000256" key="1">
    <source>
        <dbReference type="ARBA" id="ARBA00009091"/>
    </source>
</evidence>
<dbReference type="InterPro" id="IPR005632">
    <property type="entry name" value="Chaperone_Skp"/>
</dbReference>
<dbReference type="Pfam" id="PF03938">
    <property type="entry name" value="OmpH"/>
    <property type="match status" value="1"/>
</dbReference>